<keyword evidence="1" id="KW-0472">Membrane</keyword>
<keyword evidence="3" id="KW-1185">Reference proteome</keyword>
<keyword evidence="1" id="KW-1133">Transmembrane helix</keyword>
<dbReference type="Proteomes" id="UP000305546">
    <property type="component" value="Unassembled WGS sequence"/>
</dbReference>
<sequence length="193" mass="18717">MTEGEAPAESVRRSPSWFGTRLLGVLACAVAAALAIAGSFLPLVSGQLSLGGSAAMRLTVTGWKLTAEGVPPALTGGGVAQNGYPLTVSGALLIIAAIFGLIAAIRTAPAGARSLAVLSGAVAAAFLAGTVATVAVEAANVLDTLRPAGAGAGGSGFGASLGAGFWLELVAVVLAIAAVVLVALPVPRGYSQQ</sequence>
<proteinExistence type="predicted"/>
<feature type="transmembrane region" description="Helical" evidence="1">
    <location>
        <begin position="165"/>
        <end position="186"/>
    </location>
</feature>
<evidence type="ECO:0000256" key="1">
    <source>
        <dbReference type="SAM" id="Phobius"/>
    </source>
</evidence>
<gene>
    <name evidence="2" type="ORF">FG385_05495</name>
</gene>
<dbReference type="AlphaFoldDB" id="A0A5C4M611"/>
<keyword evidence="1" id="KW-0812">Transmembrane</keyword>
<organism evidence="2 3">
    <name type="scientific">Amycolatopsis alkalitolerans</name>
    <dbReference type="NCBI Taxonomy" id="2547244"/>
    <lineage>
        <taxon>Bacteria</taxon>
        <taxon>Bacillati</taxon>
        <taxon>Actinomycetota</taxon>
        <taxon>Actinomycetes</taxon>
        <taxon>Pseudonocardiales</taxon>
        <taxon>Pseudonocardiaceae</taxon>
        <taxon>Amycolatopsis</taxon>
    </lineage>
</organism>
<protein>
    <submittedName>
        <fullName evidence="2">Uncharacterized protein</fullName>
    </submittedName>
</protein>
<dbReference type="RefSeq" id="WP_139095478.1">
    <property type="nucleotide sequence ID" value="NZ_VDFW01000003.1"/>
</dbReference>
<feature type="transmembrane region" description="Helical" evidence="1">
    <location>
        <begin position="115"/>
        <end position="136"/>
    </location>
</feature>
<evidence type="ECO:0000313" key="2">
    <source>
        <dbReference type="EMBL" id="TNC28705.1"/>
    </source>
</evidence>
<feature type="transmembrane region" description="Helical" evidence="1">
    <location>
        <begin position="84"/>
        <end position="103"/>
    </location>
</feature>
<accession>A0A5C4M611</accession>
<reference evidence="2 3" key="1">
    <citation type="submission" date="2019-06" db="EMBL/GenBank/DDBJ databases">
        <title>Amycolatopsis alkalitolerans sp. nov., isolated from Gastrodia elata Blume.</title>
        <authorList>
            <person name="Narsing Rao M.P."/>
            <person name="Li W.J."/>
        </authorList>
    </citation>
    <scope>NUCLEOTIDE SEQUENCE [LARGE SCALE GENOMIC DNA]</scope>
    <source>
        <strain evidence="2 3">SYSUP0005</strain>
    </source>
</reference>
<name>A0A5C4M611_9PSEU</name>
<dbReference type="EMBL" id="VDFW01000003">
    <property type="protein sequence ID" value="TNC28705.1"/>
    <property type="molecule type" value="Genomic_DNA"/>
</dbReference>
<feature type="transmembrane region" description="Helical" evidence="1">
    <location>
        <begin position="22"/>
        <end position="44"/>
    </location>
</feature>
<evidence type="ECO:0000313" key="3">
    <source>
        <dbReference type="Proteomes" id="UP000305546"/>
    </source>
</evidence>
<comment type="caution">
    <text evidence="2">The sequence shown here is derived from an EMBL/GenBank/DDBJ whole genome shotgun (WGS) entry which is preliminary data.</text>
</comment>